<sequence length="46" mass="5376">MVEVAEFVGVFLFYGDEGFSFYRSVSGPEQPRIDRMRDVPDEMRTI</sequence>
<name>A0A382LB26_9ZZZZ</name>
<protein>
    <submittedName>
        <fullName evidence="1">Uncharacterized protein</fullName>
    </submittedName>
</protein>
<dbReference type="AlphaFoldDB" id="A0A382LB26"/>
<proteinExistence type="predicted"/>
<reference evidence="1" key="1">
    <citation type="submission" date="2018-05" db="EMBL/GenBank/DDBJ databases">
        <authorList>
            <person name="Lanie J.A."/>
            <person name="Ng W.-L."/>
            <person name="Kazmierczak K.M."/>
            <person name="Andrzejewski T.M."/>
            <person name="Davidsen T.M."/>
            <person name="Wayne K.J."/>
            <person name="Tettelin H."/>
            <person name="Glass J.I."/>
            <person name="Rusch D."/>
            <person name="Podicherti R."/>
            <person name="Tsui H.-C.T."/>
            <person name="Winkler M.E."/>
        </authorList>
    </citation>
    <scope>NUCLEOTIDE SEQUENCE</scope>
</reference>
<organism evidence="1">
    <name type="scientific">marine metagenome</name>
    <dbReference type="NCBI Taxonomy" id="408172"/>
    <lineage>
        <taxon>unclassified sequences</taxon>
        <taxon>metagenomes</taxon>
        <taxon>ecological metagenomes</taxon>
    </lineage>
</organism>
<accession>A0A382LB26</accession>
<evidence type="ECO:0000313" key="1">
    <source>
        <dbReference type="EMBL" id="SVC33065.1"/>
    </source>
</evidence>
<dbReference type="EMBL" id="UINC01085479">
    <property type="protein sequence ID" value="SVC33065.1"/>
    <property type="molecule type" value="Genomic_DNA"/>
</dbReference>
<gene>
    <name evidence="1" type="ORF">METZ01_LOCUS285919</name>
</gene>